<feature type="region of interest" description="Disordered" evidence="5">
    <location>
        <begin position="1"/>
        <end position="32"/>
    </location>
</feature>
<dbReference type="Proteomes" id="UP000660729">
    <property type="component" value="Unassembled WGS sequence"/>
</dbReference>
<feature type="transmembrane region" description="Helical" evidence="6">
    <location>
        <begin position="364"/>
        <end position="382"/>
    </location>
</feature>
<evidence type="ECO:0000256" key="3">
    <source>
        <dbReference type="ARBA" id="ARBA00022989"/>
    </source>
</evidence>
<dbReference type="GO" id="GO:0022857">
    <property type="term" value="F:transmembrane transporter activity"/>
    <property type="evidence" value="ECO:0007669"/>
    <property type="project" value="InterPro"/>
</dbReference>
<evidence type="ECO:0000259" key="7">
    <source>
        <dbReference type="PROSITE" id="PS50850"/>
    </source>
</evidence>
<dbReference type="Gene3D" id="1.20.1250.20">
    <property type="entry name" value="MFS general substrate transporter like domains"/>
    <property type="match status" value="1"/>
</dbReference>
<evidence type="ECO:0000256" key="2">
    <source>
        <dbReference type="ARBA" id="ARBA00022692"/>
    </source>
</evidence>
<feature type="transmembrane region" description="Helical" evidence="6">
    <location>
        <begin position="497"/>
        <end position="516"/>
    </location>
</feature>
<feature type="transmembrane region" description="Helical" evidence="6">
    <location>
        <begin position="402"/>
        <end position="421"/>
    </location>
</feature>
<keyword evidence="9" id="KW-1185">Reference proteome</keyword>
<evidence type="ECO:0000313" key="9">
    <source>
        <dbReference type="Proteomes" id="UP000660729"/>
    </source>
</evidence>
<feature type="compositionally biased region" description="Basic and acidic residues" evidence="5">
    <location>
        <begin position="9"/>
        <end position="19"/>
    </location>
</feature>
<comment type="caution">
    <text evidence="8">The sequence shown here is derived from an EMBL/GenBank/DDBJ whole genome shotgun (WGS) entry which is preliminary data.</text>
</comment>
<protein>
    <submittedName>
        <fullName evidence="8">Putative efflux pump kojT</fullName>
    </submittedName>
</protein>
<dbReference type="OrthoDB" id="3936150at2759"/>
<dbReference type="InterPro" id="IPR036259">
    <property type="entry name" value="MFS_trans_sf"/>
</dbReference>
<dbReference type="PANTHER" id="PTHR23502">
    <property type="entry name" value="MAJOR FACILITATOR SUPERFAMILY"/>
    <property type="match status" value="1"/>
</dbReference>
<reference evidence="8" key="1">
    <citation type="submission" date="2020-04" db="EMBL/GenBank/DDBJ databases">
        <title>Draft genome resource of the tomato pathogen Pseudocercospora fuligena.</title>
        <authorList>
            <person name="Zaccaron A."/>
        </authorList>
    </citation>
    <scope>NUCLEOTIDE SEQUENCE</scope>
    <source>
        <strain evidence="8">PF001</strain>
    </source>
</reference>
<keyword evidence="3 6" id="KW-1133">Transmembrane helix</keyword>
<feature type="transmembrane region" description="Helical" evidence="6">
    <location>
        <begin position="209"/>
        <end position="233"/>
    </location>
</feature>
<dbReference type="InterPro" id="IPR020846">
    <property type="entry name" value="MFS_dom"/>
</dbReference>
<proteinExistence type="predicted"/>
<feature type="domain" description="Major facilitator superfamily (MFS) profile" evidence="7">
    <location>
        <begin position="75"/>
        <end position="519"/>
    </location>
</feature>
<evidence type="ECO:0000256" key="6">
    <source>
        <dbReference type="SAM" id="Phobius"/>
    </source>
</evidence>
<feature type="transmembrane region" description="Helical" evidence="6">
    <location>
        <begin position="433"/>
        <end position="454"/>
    </location>
</feature>
<dbReference type="InterPro" id="IPR011701">
    <property type="entry name" value="MFS"/>
</dbReference>
<dbReference type="PANTHER" id="PTHR23502:SF47">
    <property type="entry name" value="MAJOR FACILITATOR SUPERFAMILY (MFS) PROFILE DOMAIN-CONTAINING PROTEIN-RELATED"/>
    <property type="match status" value="1"/>
</dbReference>
<evidence type="ECO:0000256" key="5">
    <source>
        <dbReference type="SAM" id="MobiDB-lite"/>
    </source>
</evidence>
<dbReference type="Pfam" id="PF07690">
    <property type="entry name" value="MFS_1"/>
    <property type="match status" value="1"/>
</dbReference>
<name>A0A8H6VFU8_9PEZI</name>
<feature type="transmembrane region" description="Helical" evidence="6">
    <location>
        <begin position="245"/>
        <end position="263"/>
    </location>
</feature>
<sequence>MQSILQRQRMRERFRDAHPETLNGEARGRSKECPSTIVPFDVEKSKNVNDERIWAGLSTEFSPRNWSWSSKVFYTTCVGLTGLLVSGASASNTEIVPQAARQYLPSEIGPDGSATMRATQIELMSITLYLAAFGMGTIVSGPLSETFGRNPVYITSLTIFGLFTLGSALSPNITSQLVCRFFMGLFGSPPNVTMGGSIADMWTPAERTWIFPALSAMIFCGPFLSPVFADLIATSEVLSWHSIEWITLIFTGIVLVLIVLFLPETYAPVLIRWQAEAFEGITGQNASQASQRTSTLRKRISDNMRLPWLYLLHEPIVFSLSLYLVLIYSILFGFLPGFTYIFGTAASRDYPHGIYGWSQKKSSLAFLPLSVGFLLSFLPLLWIYPRYKRKLARGTMTPEERLLSALIGAPLLPASILWLGYTSRPETSVWSPLAANVLFGFASIMIFNSCYSYVIDAYEAKCSSALVGMTVTRYVAAAFMVHAAVPMYERLGVEKSLLWMGIVSAFPMGVVPFAFWKYGPVLRRRSRFGVWAEGDG</sequence>
<evidence type="ECO:0000256" key="1">
    <source>
        <dbReference type="ARBA" id="ARBA00004141"/>
    </source>
</evidence>
<comment type="subcellular location">
    <subcellularLocation>
        <location evidence="1">Membrane</location>
        <topology evidence="1">Multi-pass membrane protein</topology>
    </subcellularLocation>
</comment>
<feature type="transmembrane region" description="Helical" evidence="6">
    <location>
        <begin position="466"/>
        <end position="485"/>
    </location>
</feature>
<organism evidence="8 9">
    <name type="scientific">Pseudocercospora fuligena</name>
    <dbReference type="NCBI Taxonomy" id="685502"/>
    <lineage>
        <taxon>Eukaryota</taxon>
        <taxon>Fungi</taxon>
        <taxon>Dikarya</taxon>
        <taxon>Ascomycota</taxon>
        <taxon>Pezizomycotina</taxon>
        <taxon>Dothideomycetes</taxon>
        <taxon>Dothideomycetidae</taxon>
        <taxon>Mycosphaerellales</taxon>
        <taxon>Mycosphaerellaceae</taxon>
        <taxon>Pseudocercospora</taxon>
    </lineage>
</organism>
<dbReference type="SUPFAM" id="SSF103473">
    <property type="entry name" value="MFS general substrate transporter"/>
    <property type="match status" value="1"/>
</dbReference>
<feature type="transmembrane region" description="Helical" evidence="6">
    <location>
        <begin position="126"/>
        <end position="144"/>
    </location>
</feature>
<dbReference type="PROSITE" id="PS50850">
    <property type="entry name" value="MFS"/>
    <property type="match status" value="1"/>
</dbReference>
<evidence type="ECO:0000256" key="4">
    <source>
        <dbReference type="ARBA" id="ARBA00023136"/>
    </source>
</evidence>
<dbReference type="AlphaFoldDB" id="A0A8H6VFU8"/>
<feature type="transmembrane region" description="Helical" evidence="6">
    <location>
        <begin position="316"/>
        <end position="343"/>
    </location>
</feature>
<feature type="transmembrane region" description="Helical" evidence="6">
    <location>
        <begin position="150"/>
        <end position="169"/>
    </location>
</feature>
<dbReference type="EMBL" id="JABCIY010000337">
    <property type="protein sequence ID" value="KAF7185405.1"/>
    <property type="molecule type" value="Genomic_DNA"/>
</dbReference>
<evidence type="ECO:0000313" key="8">
    <source>
        <dbReference type="EMBL" id="KAF7185405.1"/>
    </source>
</evidence>
<dbReference type="GO" id="GO:0005886">
    <property type="term" value="C:plasma membrane"/>
    <property type="evidence" value="ECO:0007669"/>
    <property type="project" value="TreeGrafter"/>
</dbReference>
<keyword evidence="4 6" id="KW-0472">Membrane</keyword>
<gene>
    <name evidence="8" type="ORF">HII31_13252</name>
</gene>
<keyword evidence="2 6" id="KW-0812">Transmembrane</keyword>
<accession>A0A8H6VFU8</accession>